<name>E6PLH2_9ZZZZ</name>
<sequence>MPGSGLHLPGSIAALCCGFLWLSAPLVPRKKKAQRLGWAKCLNLLVGAQGLEPRTY</sequence>
<organism evidence="2">
    <name type="scientific">mine drainage metagenome</name>
    <dbReference type="NCBI Taxonomy" id="410659"/>
    <lineage>
        <taxon>unclassified sequences</taxon>
        <taxon>metagenomes</taxon>
        <taxon>ecological metagenomes</taxon>
    </lineage>
</organism>
<accession>E6PLH2</accession>
<keyword evidence="1" id="KW-0472">Membrane</keyword>
<gene>
    <name evidence="2" type="ORF">CARN2_2040</name>
</gene>
<dbReference type="EMBL" id="CABM01000011">
    <property type="protein sequence ID" value="CBH95773.1"/>
    <property type="molecule type" value="Genomic_DNA"/>
</dbReference>
<evidence type="ECO:0000256" key="1">
    <source>
        <dbReference type="SAM" id="Phobius"/>
    </source>
</evidence>
<feature type="transmembrane region" description="Helical" evidence="1">
    <location>
        <begin position="6"/>
        <end position="27"/>
    </location>
</feature>
<evidence type="ECO:0000313" key="2">
    <source>
        <dbReference type="EMBL" id="CBH95773.1"/>
    </source>
</evidence>
<reference evidence="2" key="1">
    <citation type="submission" date="2009-10" db="EMBL/GenBank/DDBJ databases">
        <title>Diversity of trophic interactions inside an arsenic-rich microbial ecosystem.</title>
        <authorList>
            <person name="Bertin P.N."/>
            <person name="Heinrich-Salmeron A."/>
            <person name="Pelletier E."/>
            <person name="Goulhen-Chollet F."/>
            <person name="Arsene-Ploetze F."/>
            <person name="Gallien S."/>
            <person name="Calteau A."/>
            <person name="Vallenet D."/>
            <person name="Casiot C."/>
            <person name="Chane-Woon-Ming B."/>
            <person name="Giloteaux L."/>
            <person name="Barakat M."/>
            <person name="Bonnefoy V."/>
            <person name="Bruneel O."/>
            <person name="Chandler M."/>
            <person name="Cleiss J."/>
            <person name="Duran R."/>
            <person name="Elbaz-Poulichet F."/>
            <person name="Fonknechten N."/>
            <person name="Lauga B."/>
            <person name="Mornico D."/>
            <person name="Ortet P."/>
            <person name="Schaeffer C."/>
            <person name="Siguier P."/>
            <person name="Alexander Thil Smith A."/>
            <person name="Van Dorsselaer A."/>
            <person name="Weissenbach J."/>
            <person name="Medigue C."/>
            <person name="Le Paslier D."/>
        </authorList>
    </citation>
    <scope>NUCLEOTIDE SEQUENCE</scope>
</reference>
<protein>
    <submittedName>
        <fullName evidence="2">Uncharacterized protein</fullName>
    </submittedName>
</protein>
<comment type="caution">
    <text evidence="2">The sequence shown here is derived from an EMBL/GenBank/DDBJ whole genome shotgun (WGS) entry which is preliminary data.</text>
</comment>
<proteinExistence type="predicted"/>
<keyword evidence="1" id="KW-0812">Transmembrane</keyword>
<keyword evidence="1" id="KW-1133">Transmembrane helix</keyword>
<dbReference type="AlphaFoldDB" id="E6PLH2"/>